<evidence type="ECO:0000313" key="4">
    <source>
        <dbReference type="Proteomes" id="UP000654482"/>
    </source>
</evidence>
<dbReference type="InterPro" id="IPR036938">
    <property type="entry name" value="PAP2/HPO_sf"/>
</dbReference>
<dbReference type="SUPFAM" id="SSF48317">
    <property type="entry name" value="Acid phosphatase/Vanadium-dependent haloperoxidase"/>
    <property type="match status" value="1"/>
</dbReference>
<keyword evidence="1" id="KW-0472">Membrane</keyword>
<feature type="transmembrane region" description="Helical" evidence="1">
    <location>
        <begin position="12"/>
        <end position="35"/>
    </location>
</feature>
<evidence type="ECO:0000313" key="3">
    <source>
        <dbReference type="EMBL" id="MBE9119204.1"/>
    </source>
</evidence>
<feature type="transmembrane region" description="Helical" evidence="1">
    <location>
        <begin position="101"/>
        <end position="118"/>
    </location>
</feature>
<dbReference type="Pfam" id="PF01569">
    <property type="entry name" value="PAP2"/>
    <property type="match status" value="1"/>
</dbReference>
<proteinExistence type="predicted"/>
<keyword evidence="1" id="KW-0812">Transmembrane</keyword>
<reference evidence="3" key="1">
    <citation type="submission" date="2020-10" db="EMBL/GenBank/DDBJ databases">
        <authorList>
            <person name="Castelo-Branco R."/>
            <person name="Eusebio N."/>
            <person name="Adriana R."/>
            <person name="Vieira A."/>
            <person name="Brugerolle De Fraissinette N."/>
            <person name="Rezende De Castro R."/>
            <person name="Schneider M.P."/>
            <person name="Vasconcelos V."/>
            <person name="Leao P.N."/>
        </authorList>
    </citation>
    <scope>NUCLEOTIDE SEQUENCE</scope>
    <source>
        <strain evidence="3">LEGE 07157</strain>
    </source>
</reference>
<feature type="transmembrane region" description="Helical" evidence="1">
    <location>
        <begin position="197"/>
        <end position="215"/>
    </location>
</feature>
<evidence type="ECO:0000256" key="1">
    <source>
        <dbReference type="SAM" id="Phobius"/>
    </source>
</evidence>
<feature type="transmembrane region" description="Helical" evidence="1">
    <location>
        <begin position="138"/>
        <end position="161"/>
    </location>
</feature>
<feature type="domain" description="Phosphatidic acid phosphatase type 2/haloperoxidase" evidence="2">
    <location>
        <begin position="98"/>
        <end position="212"/>
    </location>
</feature>
<comment type="caution">
    <text evidence="3">The sequence shown here is derived from an EMBL/GenBank/DDBJ whole genome shotgun (WGS) entry which is preliminary data.</text>
</comment>
<dbReference type="PANTHER" id="PTHR14969:SF13">
    <property type="entry name" value="AT30094P"/>
    <property type="match status" value="1"/>
</dbReference>
<gene>
    <name evidence="3" type="ORF">IQ249_25470</name>
</gene>
<feature type="transmembrane region" description="Helical" evidence="1">
    <location>
        <begin position="170"/>
        <end position="191"/>
    </location>
</feature>
<dbReference type="SMART" id="SM00014">
    <property type="entry name" value="acidPPc"/>
    <property type="match status" value="1"/>
</dbReference>
<keyword evidence="4" id="KW-1185">Reference proteome</keyword>
<dbReference type="Proteomes" id="UP000654482">
    <property type="component" value="Unassembled WGS sequence"/>
</dbReference>
<dbReference type="PANTHER" id="PTHR14969">
    <property type="entry name" value="SPHINGOSINE-1-PHOSPHATE PHOSPHOHYDROLASE"/>
    <property type="match status" value="1"/>
</dbReference>
<accession>A0A8J7E6K0</accession>
<name>A0A8J7E6K0_9CYAN</name>
<dbReference type="InterPro" id="IPR000326">
    <property type="entry name" value="PAP2/HPO"/>
</dbReference>
<dbReference type="EMBL" id="JADEWZ010000100">
    <property type="protein sequence ID" value="MBE9119204.1"/>
    <property type="molecule type" value="Genomic_DNA"/>
</dbReference>
<sequence>MKNWSKKRRSIQLSYISILLLCGFAIAGLALWGFWEIAENVFSQETQTLDTAVSQAVYAIHTPWLTQIAIAATTLGEPVLLFALSIMMSVALLFRRQWIDAIAWAVNAIGATGLNFWLKHLFARDRPALWERIVEVDFYSFPSGHAMISLAIYGFLGYWLAKRFPARWKLIASLTTILIFAIGFSRLYLGVHWLTDIAAGYAAGLVWLMACLLGMEMAHSRYLKR</sequence>
<protein>
    <submittedName>
        <fullName evidence="3">Phosphatase PAP2 family protein</fullName>
    </submittedName>
</protein>
<dbReference type="AlphaFoldDB" id="A0A8J7E6K0"/>
<dbReference type="CDD" id="cd03392">
    <property type="entry name" value="PAP2_like_2"/>
    <property type="match status" value="1"/>
</dbReference>
<organism evidence="3 4">
    <name type="scientific">Lusitaniella coriacea LEGE 07157</name>
    <dbReference type="NCBI Taxonomy" id="945747"/>
    <lineage>
        <taxon>Bacteria</taxon>
        <taxon>Bacillati</taxon>
        <taxon>Cyanobacteriota</taxon>
        <taxon>Cyanophyceae</taxon>
        <taxon>Spirulinales</taxon>
        <taxon>Lusitaniellaceae</taxon>
        <taxon>Lusitaniella</taxon>
    </lineage>
</organism>
<evidence type="ECO:0000259" key="2">
    <source>
        <dbReference type="SMART" id="SM00014"/>
    </source>
</evidence>
<keyword evidence="1" id="KW-1133">Transmembrane helix</keyword>
<feature type="transmembrane region" description="Helical" evidence="1">
    <location>
        <begin position="68"/>
        <end position="94"/>
    </location>
</feature>
<dbReference type="Gene3D" id="1.20.144.10">
    <property type="entry name" value="Phosphatidic acid phosphatase type 2/haloperoxidase"/>
    <property type="match status" value="2"/>
</dbReference>